<dbReference type="InterPro" id="IPR018247">
    <property type="entry name" value="EF_Hand_1_Ca_BS"/>
</dbReference>
<keyword evidence="3" id="KW-0106">Calcium</keyword>
<keyword evidence="1" id="KW-0479">Metal-binding</keyword>
<dbReference type="PANTHER" id="PTHR34524:SF6">
    <property type="entry name" value="CALCYPHOSINE LIKE"/>
    <property type="match status" value="1"/>
</dbReference>
<proteinExistence type="predicted"/>
<evidence type="ECO:0000259" key="5">
    <source>
        <dbReference type="Pfam" id="PF13202"/>
    </source>
</evidence>
<dbReference type="InterPro" id="IPR011992">
    <property type="entry name" value="EF-hand-dom_pair"/>
</dbReference>
<evidence type="ECO:0000256" key="3">
    <source>
        <dbReference type="ARBA" id="ARBA00022837"/>
    </source>
</evidence>
<dbReference type="PROSITE" id="PS00018">
    <property type="entry name" value="EF_HAND_1"/>
    <property type="match status" value="1"/>
</dbReference>
<comment type="caution">
    <text evidence="6">The sequence shown here is derived from an EMBL/GenBank/DDBJ whole genome shotgun (WGS) entry which is preliminary data.</text>
</comment>
<protein>
    <recommendedName>
        <fullName evidence="5">EF-hand domain-containing protein</fullName>
    </recommendedName>
</protein>
<dbReference type="AlphaFoldDB" id="A0AAD3CSF3"/>
<evidence type="ECO:0000313" key="6">
    <source>
        <dbReference type="EMBL" id="GFH49844.1"/>
    </source>
</evidence>
<dbReference type="InterPro" id="IPR051581">
    <property type="entry name" value="Ca-bind"/>
</dbReference>
<dbReference type="InterPro" id="IPR002048">
    <property type="entry name" value="EF_hand_dom"/>
</dbReference>
<gene>
    <name evidence="6" type="ORF">CTEN210_06320</name>
</gene>
<organism evidence="6 7">
    <name type="scientific">Chaetoceros tenuissimus</name>
    <dbReference type="NCBI Taxonomy" id="426638"/>
    <lineage>
        <taxon>Eukaryota</taxon>
        <taxon>Sar</taxon>
        <taxon>Stramenopiles</taxon>
        <taxon>Ochrophyta</taxon>
        <taxon>Bacillariophyta</taxon>
        <taxon>Coscinodiscophyceae</taxon>
        <taxon>Chaetocerotophycidae</taxon>
        <taxon>Chaetocerotales</taxon>
        <taxon>Chaetocerotaceae</taxon>
        <taxon>Chaetoceros</taxon>
    </lineage>
</organism>
<name>A0AAD3CSF3_9STRA</name>
<feature type="region of interest" description="Disordered" evidence="4">
    <location>
        <begin position="366"/>
        <end position="385"/>
    </location>
</feature>
<keyword evidence="2" id="KW-0677">Repeat</keyword>
<feature type="compositionally biased region" description="Basic and acidic residues" evidence="4">
    <location>
        <begin position="367"/>
        <end position="385"/>
    </location>
</feature>
<accession>A0AAD3CSF3</accession>
<evidence type="ECO:0000256" key="1">
    <source>
        <dbReference type="ARBA" id="ARBA00022723"/>
    </source>
</evidence>
<dbReference type="GO" id="GO:0005509">
    <property type="term" value="F:calcium ion binding"/>
    <property type="evidence" value="ECO:0007669"/>
    <property type="project" value="InterPro"/>
</dbReference>
<dbReference type="Pfam" id="PF13202">
    <property type="entry name" value="EF-hand_5"/>
    <property type="match status" value="1"/>
</dbReference>
<keyword evidence="7" id="KW-1185">Reference proteome</keyword>
<dbReference type="EMBL" id="BLLK01000038">
    <property type="protein sequence ID" value="GFH49844.1"/>
    <property type="molecule type" value="Genomic_DNA"/>
</dbReference>
<evidence type="ECO:0000256" key="4">
    <source>
        <dbReference type="SAM" id="MobiDB-lite"/>
    </source>
</evidence>
<evidence type="ECO:0000256" key="2">
    <source>
        <dbReference type="ARBA" id="ARBA00022737"/>
    </source>
</evidence>
<reference evidence="6 7" key="1">
    <citation type="journal article" date="2021" name="Sci. Rep.">
        <title>The genome of the diatom Chaetoceros tenuissimus carries an ancient integrated fragment of an extant virus.</title>
        <authorList>
            <person name="Hongo Y."/>
            <person name="Kimura K."/>
            <person name="Takaki Y."/>
            <person name="Yoshida Y."/>
            <person name="Baba S."/>
            <person name="Kobayashi G."/>
            <person name="Nagasaki K."/>
            <person name="Hano T."/>
            <person name="Tomaru Y."/>
        </authorList>
    </citation>
    <scope>NUCLEOTIDE SEQUENCE [LARGE SCALE GENOMIC DNA]</scope>
    <source>
        <strain evidence="6 7">NIES-3715</strain>
    </source>
</reference>
<feature type="domain" description="EF-hand" evidence="5">
    <location>
        <begin position="30"/>
        <end position="51"/>
    </location>
</feature>
<dbReference type="SUPFAM" id="SSF47473">
    <property type="entry name" value="EF-hand"/>
    <property type="match status" value="3"/>
</dbReference>
<dbReference type="Gene3D" id="1.10.238.10">
    <property type="entry name" value="EF-hand"/>
    <property type="match status" value="3"/>
</dbReference>
<evidence type="ECO:0000313" key="7">
    <source>
        <dbReference type="Proteomes" id="UP001054902"/>
    </source>
</evidence>
<dbReference type="PANTHER" id="PTHR34524">
    <property type="entry name" value="CALCYPHOSIN"/>
    <property type="match status" value="1"/>
</dbReference>
<dbReference type="Proteomes" id="UP001054902">
    <property type="component" value="Unassembled WGS sequence"/>
</dbReference>
<sequence>MTATQIQTLQPKSYEYSFAKKIEARGGPLIKTFQKLDINDDGHICKNDLRHGLGEHFDILLTDEQIECIFERAKTFDTTPILESREETPDDSYMNFPTFQKYIINTSRDSSIPQSKRYGVHSEITRPIREKSTVSVDKRSKVAKTKALRLLALRLIQQSVPKKFLSSGMLDTHSFLQIGKAQDSYVTIDELKQWFESRHGESLTDEEMEMIVGEWYHEDGMTFTQYAHFIDGLEKQTTLEPCNYFTREGVDSMKKYSSSRSKDAAKKRELRQKALRSIQQSVPQKDIASGMLDTSSFLKIDKVHDNFVTMDELKQWLNKHRGVDFTEDEMKLMMGEWYHEEGMTFAQYAHFLDGLEKQTTLEANKSFSREGVDSTKKNSSIRSRDAPKTRELRLKALRLIQQTVPQKDIASGMLDTSSFLKIDKIQDNFITIEELKQWLNKHRGIDFTDEEMKIIVGEWYHEPGMSFRQYAHFLDGLEKQATLERGNYFSREDVDSMKEFSVTRSKASHDHMSDEDFIIALLFHFRAIGRTYVKGFDYLRRSTLSKPKLGPNEISAGLKETGLQVSPSRCAILMKDFVGDDGELDLSGFVRMLTSLKK</sequence>